<dbReference type="GO" id="GO:0043190">
    <property type="term" value="C:ATP-binding cassette (ABC) transporter complex"/>
    <property type="evidence" value="ECO:0007669"/>
    <property type="project" value="InterPro"/>
</dbReference>
<dbReference type="Pfam" id="PF00496">
    <property type="entry name" value="SBP_bac_5"/>
    <property type="match status" value="1"/>
</dbReference>
<dbReference type="GO" id="GO:0030288">
    <property type="term" value="C:outer membrane-bounded periplasmic space"/>
    <property type="evidence" value="ECO:0007669"/>
    <property type="project" value="TreeGrafter"/>
</dbReference>
<dbReference type="CDD" id="cd08497">
    <property type="entry name" value="MbnE-like"/>
    <property type="match status" value="1"/>
</dbReference>
<dbReference type="Gene3D" id="3.40.190.10">
    <property type="entry name" value="Periplasmic binding protein-like II"/>
    <property type="match status" value="1"/>
</dbReference>
<dbReference type="OrthoDB" id="9803988at2"/>
<evidence type="ECO:0000256" key="2">
    <source>
        <dbReference type="ARBA" id="ARBA00022856"/>
    </source>
</evidence>
<dbReference type="RefSeq" id="WP_131183140.1">
    <property type="nucleotide sequence ID" value="NZ_QJUO01000002.1"/>
</dbReference>
<organism evidence="6 7">
    <name type="scientific">Stutzerimonas kirkiae</name>
    <dbReference type="NCBI Taxonomy" id="2211392"/>
    <lineage>
        <taxon>Bacteria</taxon>
        <taxon>Pseudomonadati</taxon>
        <taxon>Pseudomonadota</taxon>
        <taxon>Gammaproteobacteria</taxon>
        <taxon>Pseudomonadales</taxon>
        <taxon>Pseudomonadaceae</taxon>
        <taxon>Stutzerimonas</taxon>
    </lineage>
</organism>
<dbReference type="InterPro" id="IPR039424">
    <property type="entry name" value="SBP_5"/>
</dbReference>
<feature type="region of interest" description="Disordered" evidence="4">
    <location>
        <begin position="599"/>
        <end position="626"/>
    </location>
</feature>
<dbReference type="PIRSF" id="PIRSF002741">
    <property type="entry name" value="MppA"/>
    <property type="match status" value="1"/>
</dbReference>
<keyword evidence="2" id="KW-0571">Peptide transport</keyword>
<keyword evidence="1" id="KW-0732">Signal</keyword>
<dbReference type="GO" id="GO:0042884">
    <property type="term" value="P:microcin transport"/>
    <property type="evidence" value="ECO:0007669"/>
    <property type="project" value="TreeGrafter"/>
</dbReference>
<dbReference type="PANTHER" id="PTHR30290">
    <property type="entry name" value="PERIPLASMIC BINDING COMPONENT OF ABC TRANSPORTER"/>
    <property type="match status" value="1"/>
</dbReference>
<name>A0A4Q9RGL9_9GAMM</name>
<dbReference type="AlphaFoldDB" id="A0A4Q9RGL9"/>
<comment type="caution">
    <text evidence="6">The sequence shown here is derived from an EMBL/GenBank/DDBJ whole genome shotgun (WGS) entry which is preliminary data.</text>
</comment>
<proteinExistence type="predicted"/>
<accession>A0A4Q9RGL9</accession>
<dbReference type="FunFam" id="3.10.105.10:FF:000005">
    <property type="entry name" value="ABC transporter substrate-binding protein"/>
    <property type="match status" value="1"/>
</dbReference>
<dbReference type="Gene3D" id="3.10.105.10">
    <property type="entry name" value="Dipeptide-binding Protein, Domain 3"/>
    <property type="match status" value="1"/>
</dbReference>
<dbReference type="GO" id="GO:0015833">
    <property type="term" value="P:peptide transport"/>
    <property type="evidence" value="ECO:0007669"/>
    <property type="project" value="UniProtKB-KW"/>
</dbReference>
<feature type="domain" description="Solute-binding protein family 5" evidence="5">
    <location>
        <begin position="104"/>
        <end position="509"/>
    </location>
</feature>
<evidence type="ECO:0000313" key="6">
    <source>
        <dbReference type="EMBL" id="TBV00046.1"/>
    </source>
</evidence>
<sequence length="626" mass="71591">MTQRIRHGFLAGLGLATLVCLGGPLQAGPRHALTLYDEPPKYPANFQHFDYANPDAPKGGILRQAGFGSFDSLNLFINKGVPADNIGLIYDTLTTNSLDEPFSVYGLLAQKIEKAPNNTWVRFHINPKARFHDGQPVTAEDVIFTFETLTTQGQPFYRAYYADVDKVRAEGRLLVRFDFKRSNRELPMILGQMPVLPKHWWSERDFNSGNLEAPLGSGPYRVGRVRAGRSISYERVEDYWGKDLPVNRGFYNFDRVDIDYYRDNSVALQAFKAGQFDYWLEISAKNWATAYKIPAVADGRIVREEIDNHNPTGMQGFIFNTRRPLLQDRRVRKALSLLFDFEWANRNLFNGSYARTLSYFDNSELASSGLPGKDELKILEPLRGQIPDEVFEQPFSLPQTQANGIIREQQREAYQLLTEAGWKIENDRMLDAQGKPVKLEFLLAQTEFERILLPYKRNLADLGIELEIRRVDVSQYINRLRSRDFDLIVSGFGQSSSPGNEQREFWHSASADNPGSRNFIGLRDPAIDSLVDQLIAADSRQELVAHTRALDRVLLWGYYVVPNWHIKTWRVAYWNHLQHPDISPDHDVGLMTWWSKPDARKAQADTDEQAKADKLVESEPDSAAER</sequence>
<dbReference type="PANTHER" id="PTHR30290:SF64">
    <property type="entry name" value="ABC TRANSPORTER PERIPLASMIC BINDING PROTEIN"/>
    <property type="match status" value="1"/>
</dbReference>
<reference evidence="6 7" key="1">
    <citation type="submission" date="2018-06" db="EMBL/GenBank/DDBJ databases">
        <title>Three novel Pseudomonas species isolated from symptomatic oak.</title>
        <authorList>
            <person name="Bueno-Gonzalez V."/>
            <person name="Brady C."/>
        </authorList>
    </citation>
    <scope>NUCLEOTIDE SEQUENCE [LARGE SCALE GENOMIC DNA]</scope>
    <source>
        <strain evidence="6 7">P17C</strain>
    </source>
</reference>
<evidence type="ECO:0000256" key="1">
    <source>
        <dbReference type="ARBA" id="ARBA00022729"/>
    </source>
</evidence>
<dbReference type="SUPFAM" id="SSF53850">
    <property type="entry name" value="Periplasmic binding protein-like II"/>
    <property type="match status" value="1"/>
</dbReference>
<dbReference type="GO" id="GO:0015031">
    <property type="term" value="P:protein transport"/>
    <property type="evidence" value="ECO:0007669"/>
    <property type="project" value="UniProtKB-KW"/>
</dbReference>
<dbReference type="EMBL" id="QJUP01000001">
    <property type="protein sequence ID" value="TBV00046.1"/>
    <property type="molecule type" value="Genomic_DNA"/>
</dbReference>
<keyword evidence="3" id="KW-0653">Protein transport</keyword>
<dbReference type="GO" id="GO:1904680">
    <property type="term" value="F:peptide transmembrane transporter activity"/>
    <property type="evidence" value="ECO:0007669"/>
    <property type="project" value="TreeGrafter"/>
</dbReference>
<keyword evidence="3" id="KW-0813">Transport</keyword>
<dbReference type="Proteomes" id="UP000292639">
    <property type="component" value="Unassembled WGS sequence"/>
</dbReference>
<evidence type="ECO:0000256" key="4">
    <source>
        <dbReference type="SAM" id="MobiDB-lite"/>
    </source>
</evidence>
<evidence type="ECO:0000313" key="7">
    <source>
        <dbReference type="Proteomes" id="UP000292639"/>
    </source>
</evidence>
<dbReference type="InterPro" id="IPR000914">
    <property type="entry name" value="SBP_5_dom"/>
</dbReference>
<protein>
    <recommendedName>
        <fullName evidence="5">Solute-binding protein family 5 domain-containing protein</fullName>
    </recommendedName>
</protein>
<evidence type="ECO:0000259" key="5">
    <source>
        <dbReference type="Pfam" id="PF00496"/>
    </source>
</evidence>
<keyword evidence="7" id="KW-1185">Reference proteome</keyword>
<gene>
    <name evidence="6" type="ORF">DNJ96_01830</name>
</gene>
<evidence type="ECO:0000256" key="3">
    <source>
        <dbReference type="ARBA" id="ARBA00022927"/>
    </source>
</evidence>
<dbReference type="InterPro" id="IPR030678">
    <property type="entry name" value="Peptide/Ni-bd"/>
</dbReference>